<sequence>MAKLSKKKQDELIEEEIKRYDHIFKYLQEDKRQVAQRLIERVAFMTITLQILEDAIKTKGPVYLFKQGSQQMIVENPAQKSYNAMINRYTSAYEKLFSLLPKEGLTVEDESDGFDEFVMNK</sequence>
<dbReference type="EMBL" id="JBHRZT010000043">
    <property type="protein sequence ID" value="MFC3883762.1"/>
    <property type="molecule type" value="Genomic_DNA"/>
</dbReference>
<dbReference type="Proteomes" id="UP001595752">
    <property type="component" value="Unassembled WGS sequence"/>
</dbReference>
<reference evidence="2" key="1">
    <citation type="journal article" date="2019" name="Int. J. Syst. Evol. Microbiol.">
        <title>The Global Catalogue of Microorganisms (GCM) 10K type strain sequencing project: providing services to taxonomists for standard genome sequencing and annotation.</title>
        <authorList>
            <consortium name="The Broad Institute Genomics Platform"/>
            <consortium name="The Broad Institute Genome Sequencing Center for Infectious Disease"/>
            <person name="Wu L."/>
            <person name="Ma J."/>
        </authorList>
    </citation>
    <scope>NUCLEOTIDE SEQUENCE [LARGE SCALE GENOMIC DNA]</scope>
    <source>
        <strain evidence="2">CCUG 61889</strain>
    </source>
</reference>
<proteinExistence type="predicted"/>
<organism evidence="1 2">
    <name type="scientific">Bacillus songklensis</name>
    <dbReference type="NCBI Taxonomy" id="1069116"/>
    <lineage>
        <taxon>Bacteria</taxon>
        <taxon>Bacillati</taxon>
        <taxon>Bacillota</taxon>
        <taxon>Bacilli</taxon>
        <taxon>Bacillales</taxon>
        <taxon>Bacillaceae</taxon>
        <taxon>Bacillus</taxon>
    </lineage>
</organism>
<name>A0ABV8B255_9BACI</name>
<evidence type="ECO:0000313" key="2">
    <source>
        <dbReference type="Proteomes" id="UP001595752"/>
    </source>
</evidence>
<protein>
    <recommendedName>
        <fullName evidence="3">Terminase</fullName>
    </recommendedName>
</protein>
<comment type="caution">
    <text evidence="1">The sequence shown here is derived from an EMBL/GenBank/DDBJ whole genome shotgun (WGS) entry which is preliminary data.</text>
</comment>
<accession>A0ABV8B255</accession>
<evidence type="ECO:0000313" key="1">
    <source>
        <dbReference type="EMBL" id="MFC3883762.1"/>
    </source>
</evidence>
<evidence type="ECO:0008006" key="3">
    <source>
        <dbReference type="Google" id="ProtNLM"/>
    </source>
</evidence>
<dbReference type="RefSeq" id="WP_377914561.1">
    <property type="nucleotide sequence ID" value="NZ_JBHRZT010000043.1"/>
</dbReference>
<gene>
    <name evidence="1" type="ORF">ACFOU2_09715</name>
</gene>
<keyword evidence="2" id="KW-1185">Reference proteome</keyword>